<keyword evidence="2" id="KW-1185">Reference proteome</keyword>
<dbReference type="Pfam" id="PF04827">
    <property type="entry name" value="Plant_tran"/>
    <property type="match status" value="1"/>
</dbReference>
<proteinExistence type="predicted"/>
<evidence type="ECO:0000313" key="1">
    <source>
        <dbReference type="EMBL" id="KAK9991499.1"/>
    </source>
</evidence>
<reference evidence="1 2" key="1">
    <citation type="submission" date="2024-01" db="EMBL/GenBank/DDBJ databases">
        <title>A telomere-to-telomere, gap-free genome of sweet tea (Lithocarpus litseifolius).</title>
        <authorList>
            <person name="Zhou J."/>
        </authorList>
    </citation>
    <scope>NUCLEOTIDE SEQUENCE [LARGE SCALE GENOMIC DNA]</scope>
    <source>
        <strain evidence="1">Zhou-2022a</strain>
        <tissue evidence="1">Leaf</tissue>
    </source>
</reference>
<dbReference type="Proteomes" id="UP001459277">
    <property type="component" value="Unassembled WGS sequence"/>
</dbReference>
<accession>A0AAW2C310</accession>
<dbReference type="AlphaFoldDB" id="A0AAW2C310"/>
<organism evidence="1 2">
    <name type="scientific">Lithocarpus litseifolius</name>
    <dbReference type="NCBI Taxonomy" id="425828"/>
    <lineage>
        <taxon>Eukaryota</taxon>
        <taxon>Viridiplantae</taxon>
        <taxon>Streptophyta</taxon>
        <taxon>Embryophyta</taxon>
        <taxon>Tracheophyta</taxon>
        <taxon>Spermatophyta</taxon>
        <taxon>Magnoliopsida</taxon>
        <taxon>eudicotyledons</taxon>
        <taxon>Gunneridae</taxon>
        <taxon>Pentapetalae</taxon>
        <taxon>rosids</taxon>
        <taxon>fabids</taxon>
        <taxon>Fagales</taxon>
        <taxon>Fagaceae</taxon>
        <taxon>Lithocarpus</taxon>
    </lineage>
</organism>
<comment type="caution">
    <text evidence="1">The sequence shown here is derived from an EMBL/GenBank/DDBJ whole genome shotgun (WGS) entry which is preliminary data.</text>
</comment>
<dbReference type="InterPro" id="IPR006912">
    <property type="entry name" value="Harbinger_derived_prot"/>
</dbReference>
<sequence length="414" mass="48181">MGRSFFRKLLDDDSDEDEIIKKLITGSTSQRKHRRSIDRNHLAGHRRLYDDYFAEEPVYPPKLFRRRFRMRRSLFLRILSKVEAHEPYFIQKRNAAKKLGLSPLQKMTAALRMLAYGVAADFMDEYVRITETTAITSMKKFVAAVVAIFSEEYLRSPNNEDIARLLAHGQNRGFPGMLGSIDCMHWKWKNCPIAWKGMYCGHIREPTIILEAVASYDLWIWHSYFGLPGSNNDINVLERSHVFSELAQGRAPAVNYSINGHDYTMGYYLADGIYPKWSTFVKTIPSPLGPKRKLFAKAQEAYRKDVERAFGVLQARFAIVRGPARFFYHETLQDIMKACIILHNMIIEDERDEAEAVDLDYEQIDEISCTPMSREPTNEFTEFIQVHQCIRDREVHSQLQMDLVEHLWQLHGES</sequence>
<dbReference type="PANTHER" id="PTHR47150:SF7">
    <property type="entry name" value="NUCLEASE"/>
    <property type="match status" value="1"/>
</dbReference>
<evidence type="ECO:0000313" key="2">
    <source>
        <dbReference type="Proteomes" id="UP001459277"/>
    </source>
</evidence>
<evidence type="ECO:0008006" key="3">
    <source>
        <dbReference type="Google" id="ProtNLM"/>
    </source>
</evidence>
<dbReference type="PANTHER" id="PTHR47150">
    <property type="entry name" value="OS12G0169200 PROTEIN"/>
    <property type="match status" value="1"/>
</dbReference>
<name>A0AAW2C310_9ROSI</name>
<gene>
    <name evidence="1" type="ORF">SO802_026484</name>
</gene>
<protein>
    <recommendedName>
        <fullName evidence="3">Nuclease HARBI1</fullName>
    </recommendedName>
</protein>
<dbReference type="EMBL" id="JAZDWU010000009">
    <property type="protein sequence ID" value="KAK9991499.1"/>
    <property type="molecule type" value="Genomic_DNA"/>
</dbReference>